<dbReference type="GO" id="GO:0046872">
    <property type="term" value="F:metal ion binding"/>
    <property type="evidence" value="ECO:0007669"/>
    <property type="project" value="UniProtKB-KW"/>
</dbReference>
<keyword evidence="5" id="KW-1185">Reference proteome</keyword>
<dbReference type="GO" id="GO:0018773">
    <property type="term" value="F:acetylpyruvate hydrolase activity"/>
    <property type="evidence" value="ECO:0007669"/>
    <property type="project" value="TreeGrafter"/>
</dbReference>
<dbReference type="GO" id="GO:0016853">
    <property type="term" value="F:isomerase activity"/>
    <property type="evidence" value="ECO:0007669"/>
    <property type="project" value="UniProtKB-ARBA"/>
</dbReference>
<dbReference type="GO" id="GO:0019752">
    <property type="term" value="P:carboxylic acid metabolic process"/>
    <property type="evidence" value="ECO:0007669"/>
    <property type="project" value="UniProtKB-ARBA"/>
</dbReference>
<evidence type="ECO:0000256" key="1">
    <source>
        <dbReference type="ARBA" id="ARBA00022723"/>
    </source>
</evidence>
<dbReference type="InterPro" id="IPR011234">
    <property type="entry name" value="Fumarylacetoacetase-like_C"/>
</dbReference>
<proteinExistence type="predicted"/>
<protein>
    <submittedName>
        <fullName evidence="4">Fumarylacetoacetate hydrolase family protein</fullName>
    </submittedName>
</protein>
<dbReference type="Pfam" id="PF01557">
    <property type="entry name" value="FAA_hydrolase"/>
    <property type="match status" value="1"/>
</dbReference>
<dbReference type="SUPFAM" id="SSF56529">
    <property type="entry name" value="FAH"/>
    <property type="match status" value="1"/>
</dbReference>
<feature type="domain" description="Fumarylacetoacetase-like C-terminal" evidence="2">
    <location>
        <begin position="55"/>
        <end position="251"/>
    </location>
</feature>
<dbReference type="Proteomes" id="UP000605361">
    <property type="component" value="Unassembled WGS sequence"/>
</dbReference>
<keyword evidence="1" id="KW-0479">Metal-binding</keyword>
<dbReference type="RefSeq" id="WP_195902507.1">
    <property type="nucleotide sequence ID" value="NZ_JADOGI010000305.1"/>
</dbReference>
<dbReference type="Gene3D" id="2.30.30.370">
    <property type="entry name" value="FAH"/>
    <property type="match status" value="1"/>
</dbReference>
<dbReference type="Gene3D" id="3.90.850.10">
    <property type="entry name" value="Fumarylacetoacetase-like, C-terminal domain"/>
    <property type="match status" value="1"/>
</dbReference>
<dbReference type="EMBL" id="JADOGI010000305">
    <property type="protein sequence ID" value="MBF8193656.1"/>
    <property type="molecule type" value="Genomic_DNA"/>
</dbReference>
<feature type="domain" description="Rv2993c-like N-terminal" evidence="3">
    <location>
        <begin position="1"/>
        <end position="50"/>
    </location>
</feature>
<accession>A0A931F705</accession>
<dbReference type="PANTHER" id="PTHR11820:SF7">
    <property type="entry name" value="ACYLPYRUVASE FAHD1, MITOCHONDRIAL"/>
    <property type="match status" value="1"/>
</dbReference>
<comment type="caution">
    <text evidence="4">The sequence shown here is derived from an EMBL/GenBank/DDBJ whole genome shotgun (WGS) entry which is preliminary data.</text>
</comment>
<dbReference type="AlphaFoldDB" id="A0A931F705"/>
<dbReference type="Pfam" id="PF10370">
    <property type="entry name" value="Rv2993c-like_N"/>
    <property type="match status" value="1"/>
</dbReference>
<dbReference type="PANTHER" id="PTHR11820">
    <property type="entry name" value="ACYLPYRUVASE"/>
    <property type="match status" value="1"/>
</dbReference>
<evidence type="ECO:0000259" key="3">
    <source>
        <dbReference type="Pfam" id="PF10370"/>
    </source>
</evidence>
<sequence length="257" mass="28137">MRICRYSTDSGASWGIVEDDAVWALDGDPYDAFRRGARVGTLADVRLLAPCEPSKVVCAGRNYRSLLKEQGRDLPSEPFLFLKTANAVIGPDEAVLYPKGVRDVAHEGELALVIGRRAQQVGVDAAARHILGYTCANDITVRDWQHPSEQWLRAKSSDTHCPVGPWLETELDGVEDLRVRTVVNGEVRQDGRTDDLVFSIPELVSYVSAHMTLVPGDVLLTGTPAGIRKVRPGDVMEVEVEGIGTLVNPVRAWPEQA</sequence>
<evidence type="ECO:0000259" key="2">
    <source>
        <dbReference type="Pfam" id="PF01557"/>
    </source>
</evidence>
<name>A0A931F705_9ACTN</name>
<dbReference type="FunFam" id="3.90.850.10:FF:000002">
    <property type="entry name" value="2-hydroxyhepta-2,4-diene-1,7-dioate isomerase"/>
    <property type="match status" value="1"/>
</dbReference>
<reference evidence="4" key="1">
    <citation type="submission" date="2020-11" db="EMBL/GenBank/DDBJ databases">
        <title>Whole-genome analyses of Nonomuraea sp. K274.</title>
        <authorList>
            <person name="Veyisoglu A."/>
        </authorList>
    </citation>
    <scope>NUCLEOTIDE SEQUENCE</scope>
    <source>
        <strain evidence="4">K274</strain>
    </source>
</reference>
<evidence type="ECO:0000313" key="4">
    <source>
        <dbReference type="EMBL" id="MBF8193656.1"/>
    </source>
</evidence>
<gene>
    <name evidence="4" type="ORF">ITP53_49870</name>
</gene>
<evidence type="ECO:0000313" key="5">
    <source>
        <dbReference type="Proteomes" id="UP000605361"/>
    </source>
</evidence>
<dbReference type="InterPro" id="IPR036663">
    <property type="entry name" value="Fumarylacetoacetase_C_sf"/>
</dbReference>
<organism evidence="4 5">
    <name type="scientific">Nonomuraea cypriaca</name>
    <dbReference type="NCBI Taxonomy" id="1187855"/>
    <lineage>
        <taxon>Bacteria</taxon>
        <taxon>Bacillati</taxon>
        <taxon>Actinomycetota</taxon>
        <taxon>Actinomycetes</taxon>
        <taxon>Streptosporangiales</taxon>
        <taxon>Streptosporangiaceae</taxon>
        <taxon>Nonomuraea</taxon>
    </lineage>
</organism>
<dbReference type="InterPro" id="IPR018833">
    <property type="entry name" value="Rv2993c-like_N"/>
</dbReference>
<keyword evidence="4" id="KW-0378">Hydrolase</keyword>